<feature type="binding site" evidence="6">
    <location>
        <position position="149"/>
    </location>
    <ligand>
        <name>(6S)-NADPHX</name>
        <dbReference type="ChEBI" id="CHEBI:64076"/>
    </ligand>
</feature>
<feature type="binding site" evidence="6">
    <location>
        <position position="285"/>
    </location>
    <ligand>
        <name>(6S)-NADPHX</name>
        <dbReference type="ChEBI" id="CHEBI:64076"/>
    </ligand>
</feature>
<dbReference type="InterPro" id="IPR000631">
    <property type="entry name" value="CARKD"/>
</dbReference>
<comment type="catalytic activity">
    <reaction evidence="6">
        <text>(6S)-NADPHX + ATP = ADP + phosphate + NADPH + H(+)</text>
        <dbReference type="Rhea" id="RHEA:32231"/>
        <dbReference type="ChEBI" id="CHEBI:15378"/>
        <dbReference type="ChEBI" id="CHEBI:30616"/>
        <dbReference type="ChEBI" id="CHEBI:43474"/>
        <dbReference type="ChEBI" id="CHEBI:57783"/>
        <dbReference type="ChEBI" id="CHEBI:64076"/>
        <dbReference type="ChEBI" id="CHEBI:456216"/>
        <dbReference type="EC" id="4.2.1.93"/>
    </reaction>
</comment>
<name>A0A7S0PRZ4_MICPS</name>
<dbReference type="Pfam" id="PF01256">
    <property type="entry name" value="Carb_kinase"/>
    <property type="match status" value="1"/>
</dbReference>
<feature type="binding site" evidence="6">
    <location>
        <begin position="243"/>
        <end position="247"/>
    </location>
    <ligand>
        <name>ATP</name>
        <dbReference type="ChEBI" id="CHEBI:30616"/>
    </ligand>
</feature>
<evidence type="ECO:0000256" key="5">
    <source>
        <dbReference type="ARBA" id="ARBA00023239"/>
    </source>
</evidence>
<keyword evidence="4 6" id="KW-0520">NAD</keyword>
<organism evidence="9">
    <name type="scientific">Micromonas pusilla</name>
    <name type="common">Picoplanktonic green alga</name>
    <name type="synonym">Chromulina pusilla</name>
    <dbReference type="NCBI Taxonomy" id="38833"/>
    <lineage>
        <taxon>Eukaryota</taxon>
        <taxon>Viridiplantae</taxon>
        <taxon>Chlorophyta</taxon>
        <taxon>Mamiellophyceae</taxon>
        <taxon>Mamiellales</taxon>
        <taxon>Mamiellaceae</taxon>
        <taxon>Micromonas</taxon>
    </lineage>
</organism>
<dbReference type="GO" id="GO:0005524">
    <property type="term" value="F:ATP binding"/>
    <property type="evidence" value="ECO:0007669"/>
    <property type="project" value="UniProtKB-KW"/>
</dbReference>
<sequence length="397" mass="42638">MDANNEDDSALASSSSSQRWESPGYETLRLLVPELDSSRYHKGQAGKIGVVGGCSEYTGAPYFAAMSALRMGADLAHVFCAEGAGQVIKSYSPELIVHPYLREGRKEVTVTVDGEAVHAVTYDEEAVFEAMERVTPWLHRMDALVVGPGLGRDPTMSEIAKRIIAFAHERDVPLVIDADGLRVLMEDQGLIREGHVVLTPNKAELDRFSAQIARSRGDPPPTTTVARARYVTSQLDGPVVVAKGEADIVALDVIVESTDGAAMPYRRHLVCDEPGSPRRCGGQGDVLAGAIAVFLAWATRSKEAECAVVRRLADMDADVDTDVEDLIAKAGEGPEFALHPSLASAVSVVAAYAGCLVTRVAARAAFGRKRRSMLATDVIEELGDTMQRLFPVYADEG</sequence>
<evidence type="ECO:0000256" key="3">
    <source>
        <dbReference type="ARBA" id="ARBA00022857"/>
    </source>
</evidence>
<keyword evidence="3" id="KW-0521">NADP</keyword>
<dbReference type="NCBIfam" id="TIGR00196">
    <property type="entry name" value="yjeF_cterm"/>
    <property type="match status" value="1"/>
</dbReference>
<evidence type="ECO:0000313" key="9">
    <source>
        <dbReference type="EMBL" id="CAD8593698.1"/>
    </source>
</evidence>
<dbReference type="SUPFAM" id="SSF53613">
    <property type="entry name" value="Ribokinase-like"/>
    <property type="match status" value="1"/>
</dbReference>
<dbReference type="CDD" id="cd01171">
    <property type="entry name" value="YXKO-related"/>
    <property type="match status" value="1"/>
</dbReference>
<dbReference type="PROSITE" id="PS01050">
    <property type="entry name" value="YJEF_C_2"/>
    <property type="match status" value="1"/>
</dbReference>
<evidence type="ECO:0000256" key="2">
    <source>
        <dbReference type="ARBA" id="ARBA00022840"/>
    </source>
</evidence>
<evidence type="ECO:0000256" key="6">
    <source>
        <dbReference type="HAMAP-Rule" id="MF_03157"/>
    </source>
</evidence>
<keyword evidence="5 6" id="KW-0456">Lyase</keyword>
<dbReference type="PROSITE" id="PS51383">
    <property type="entry name" value="YJEF_C_3"/>
    <property type="match status" value="1"/>
</dbReference>
<proteinExistence type="inferred from homology"/>
<dbReference type="PANTHER" id="PTHR12592:SF0">
    <property type="entry name" value="ATP-DEPENDENT (S)-NAD(P)H-HYDRATE DEHYDRATASE"/>
    <property type="match status" value="1"/>
</dbReference>
<accession>A0A7S0PRZ4</accession>
<keyword evidence="2 6" id="KW-0067">ATP-binding</keyword>
<comment type="cofactor">
    <cofactor evidence="6">
        <name>Mg(2+)</name>
        <dbReference type="ChEBI" id="CHEBI:18420"/>
    </cofactor>
</comment>
<evidence type="ECO:0000256" key="7">
    <source>
        <dbReference type="SAM" id="MobiDB-lite"/>
    </source>
</evidence>
<gene>
    <name evidence="9" type="ORF">MSP1404_LOCUS11102</name>
</gene>
<dbReference type="GO" id="GO:0046496">
    <property type="term" value="P:nicotinamide nucleotide metabolic process"/>
    <property type="evidence" value="ECO:0007669"/>
    <property type="project" value="UniProtKB-UniRule"/>
</dbReference>
<comment type="catalytic activity">
    <reaction evidence="6">
        <text>(6S)-NADHX + ATP = ADP + phosphate + NADH + H(+)</text>
        <dbReference type="Rhea" id="RHEA:19017"/>
        <dbReference type="ChEBI" id="CHEBI:15378"/>
        <dbReference type="ChEBI" id="CHEBI:30616"/>
        <dbReference type="ChEBI" id="CHEBI:43474"/>
        <dbReference type="ChEBI" id="CHEBI:57945"/>
        <dbReference type="ChEBI" id="CHEBI:64074"/>
        <dbReference type="ChEBI" id="CHEBI:456216"/>
        <dbReference type="EC" id="4.2.1.93"/>
    </reaction>
</comment>
<keyword evidence="6" id="KW-0597">Phosphoprotein</keyword>
<comment type="function">
    <text evidence="6">Catalyzes the dehydration of the S-form of NAD(P)HX at the expense of ATP, which is converted to ADP. Together with NAD(P)HX epimerase, which catalyzes the epimerization of the S- and R-forms, the enzyme allows the repair of both epimers of NAD(P)HX, a damaged form of NAD(P)H that is a result of enzymatic or heat-dependent hydration.</text>
</comment>
<evidence type="ECO:0000259" key="8">
    <source>
        <dbReference type="PROSITE" id="PS51383"/>
    </source>
</evidence>
<feature type="binding site" evidence="6">
    <location>
        <begin position="275"/>
        <end position="284"/>
    </location>
    <ligand>
        <name>ATP</name>
        <dbReference type="ChEBI" id="CHEBI:30616"/>
    </ligand>
</feature>
<dbReference type="InterPro" id="IPR017953">
    <property type="entry name" value="Carbohydrate_kinase_pred_CS"/>
</dbReference>
<feature type="region of interest" description="Disordered" evidence="7">
    <location>
        <begin position="1"/>
        <end position="20"/>
    </location>
</feature>
<dbReference type="GO" id="GO:0110051">
    <property type="term" value="P:metabolite repair"/>
    <property type="evidence" value="ECO:0007669"/>
    <property type="project" value="TreeGrafter"/>
</dbReference>
<dbReference type="HAMAP" id="MF_01965">
    <property type="entry name" value="NADHX_dehydratase"/>
    <property type="match status" value="1"/>
</dbReference>
<dbReference type="PANTHER" id="PTHR12592">
    <property type="entry name" value="ATP-DEPENDENT (S)-NAD(P)H-HYDRATE DEHYDRATASE FAMILY MEMBER"/>
    <property type="match status" value="1"/>
</dbReference>
<comment type="similarity">
    <text evidence="6">Belongs to the NnrD/CARKD family.</text>
</comment>
<dbReference type="GO" id="GO:0047453">
    <property type="term" value="F:ATP-dependent NAD(P)H-hydrate dehydratase activity"/>
    <property type="evidence" value="ECO:0007669"/>
    <property type="project" value="UniProtKB-UniRule"/>
</dbReference>
<keyword evidence="1 6" id="KW-0547">Nucleotide-binding</keyword>
<dbReference type="EMBL" id="HBEV01014253">
    <property type="protein sequence ID" value="CAD8593698.1"/>
    <property type="molecule type" value="Transcribed_RNA"/>
</dbReference>
<evidence type="ECO:0000256" key="4">
    <source>
        <dbReference type="ARBA" id="ARBA00023027"/>
    </source>
</evidence>
<protein>
    <recommendedName>
        <fullName evidence="6">ATP-dependent (S)-NAD(P)H-hydrate dehydratase</fullName>
        <ecNumber evidence="6">4.2.1.93</ecNumber>
    </recommendedName>
    <alternativeName>
        <fullName evidence="6">ATP-dependent NAD(P)HX dehydratase</fullName>
    </alternativeName>
</protein>
<feature type="binding site" evidence="6">
    <location>
        <begin position="201"/>
        <end position="207"/>
    </location>
    <ligand>
        <name>(6S)-NADPHX</name>
        <dbReference type="ChEBI" id="CHEBI:64076"/>
    </ligand>
</feature>
<evidence type="ECO:0000256" key="1">
    <source>
        <dbReference type="ARBA" id="ARBA00022741"/>
    </source>
</evidence>
<reference evidence="9" key="1">
    <citation type="submission" date="2021-01" db="EMBL/GenBank/DDBJ databases">
        <authorList>
            <person name="Corre E."/>
            <person name="Pelletier E."/>
            <person name="Niang G."/>
            <person name="Scheremetjew M."/>
            <person name="Finn R."/>
            <person name="Kale V."/>
            <person name="Holt S."/>
            <person name="Cochrane G."/>
            <person name="Meng A."/>
            <person name="Brown T."/>
            <person name="Cohen L."/>
        </authorList>
    </citation>
    <scope>NUCLEOTIDE SEQUENCE</scope>
    <source>
        <strain evidence="9">CCMP494</strain>
    </source>
</reference>
<dbReference type="Gene3D" id="3.40.1190.20">
    <property type="match status" value="1"/>
</dbReference>
<feature type="domain" description="YjeF C-terminal" evidence="8">
    <location>
        <begin position="24"/>
        <end position="389"/>
    </location>
</feature>
<dbReference type="InterPro" id="IPR029056">
    <property type="entry name" value="Ribokinase-like"/>
</dbReference>
<dbReference type="AlphaFoldDB" id="A0A7S0PRZ4"/>
<dbReference type="EC" id="4.2.1.93" evidence="6"/>